<feature type="non-terminal residue" evidence="1">
    <location>
        <position position="116"/>
    </location>
</feature>
<name>A0ACA9SKQ2_9GLOM</name>
<organism evidence="1 2">
    <name type="scientific">Racocetra persica</name>
    <dbReference type="NCBI Taxonomy" id="160502"/>
    <lineage>
        <taxon>Eukaryota</taxon>
        <taxon>Fungi</taxon>
        <taxon>Fungi incertae sedis</taxon>
        <taxon>Mucoromycota</taxon>
        <taxon>Glomeromycotina</taxon>
        <taxon>Glomeromycetes</taxon>
        <taxon>Diversisporales</taxon>
        <taxon>Gigasporaceae</taxon>
        <taxon>Racocetra</taxon>
    </lineage>
</organism>
<dbReference type="EMBL" id="CAJVQC010135047">
    <property type="protein sequence ID" value="CAG8842646.1"/>
    <property type="molecule type" value="Genomic_DNA"/>
</dbReference>
<keyword evidence="2" id="KW-1185">Reference proteome</keyword>
<dbReference type="Proteomes" id="UP000789920">
    <property type="component" value="Unassembled WGS sequence"/>
</dbReference>
<accession>A0ACA9SKQ2</accession>
<reference evidence="1" key="1">
    <citation type="submission" date="2021-06" db="EMBL/GenBank/DDBJ databases">
        <authorList>
            <person name="Kallberg Y."/>
            <person name="Tangrot J."/>
            <person name="Rosling A."/>
        </authorList>
    </citation>
    <scope>NUCLEOTIDE SEQUENCE</scope>
    <source>
        <strain evidence="1">MA461A</strain>
    </source>
</reference>
<comment type="caution">
    <text evidence="1">The sequence shown here is derived from an EMBL/GenBank/DDBJ whole genome shotgun (WGS) entry which is preliminary data.</text>
</comment>
<sequence length="116" mass="13514">MNEPSLVSRKDSAIRSFKMNDEISIDDQLYIKDLSTIPKEARLPERLIKFEPLINSVSTFIVYLKDVFMHFFLLMVTNWTIPITQPFNFIMVILIYLASICFLFPATLYLSIEDAV</sequence>
<proteinExistence type="predicted"/>
<gene>
    <name evidence="1" type="ORF">RPERSI_LOCUS32414</name>
</gene>
<evidence type="ECO:0000313" key="1">
    <source>
        <dbReference type="EMBL" id="CAG8842646.1"/>
    </source>
</evidence>
<evidence type="ECO:0000313" key="2">
    <source>
        <dbReference type="Proteomes" id="UP000789920"/>
    </source>
</evidence>
<protein>
    <submittedName>
        <fullName evidence="1">32169_t:CDS:1</fullName>
    </submittedName>
</protein>